<dbReference type="Proteomes" id="UP000708148">
    <property type="component" value="Unassembled WGS sequence"/>
</dbReference>
<protein>
    <submittedName>
        <fullName evidence="2">Uncharacterized protein</fullName>
    </submittedName>
</protein>
<sequence>MTRSALVCAFLAALLVAAQATDFSGARRQLLQGGGSASASSSAGASSNDADGMAAASSNVVVTEGTGVAEAFASTEINEQSVAAVKEIWVRAREVIPENASCEDVRLGVDAEVMESVSAIAEVYASAFGTVTIDGTGEGCADAAASGDATATAYLQVIIDVAVELVFEGDEDKANESFAQAYGDLVTANVAQAWAEAFASGCASAEAGSSFILAEQNSFARAVASPIVIGFAWAEVGQSCGEEAFSESEIFGEITGDDDNVAEVDSTAIVEGMGTADATGDAGAGTMEVDPADVKVVDDKIANLKKCTGSQGVCCRTDEDICRCTLSSRESAFRCAATKQVGSDKTLWTEPNVDAKTGAFECWCDN</sequence>
<comment type="caution">
    <text evidence="2">The sequence shown here is derived from an EMBL/GenBank/DDBJ whole genome shotgun (WGS) entry which is preliminary data.</text>
</comment>
<gene>
    <name evidence="2" type="ORF">OSTQU699_LOCUS2640</name>
</gene>
<dbReference type="AlphaFoldDB" id="A0A8S1IST0"/>
<reference evidence="2" key="1">
    <citation type="submission" date="2020-12" db="EMBL/GenBank/DDBJ databases">
        <authorList>
            <person name="Iha C."/>
        </authorList>
    </citation>
    <scope>NUCLEOTIDE SEQUENCE</scope>
</reference>
<evidence type="ECO:0000313" key="3">
    <source>
        <dbReference type="Proteomes" id="UP000708148"/>
    </source>
</evidence>
<keyword evidence="3" id="KW-1185">Reference proteome</keyword>
<name>A0A8S1IST0_9CHLO</name>
<proteinExistence type="predicted"/>
<keyword evidence="1" id="KW-0732">Signal</keyword>
<organism evidence="2 3">
    <name type="scientific">Ostreobium quekettii</name>
    <dbReference type="NCBI Taxonomy" id="121088"/>
    <lineage>
        <taxon>Eukaryota</taxon>
        <taxon>Viridiplantae</taxon>
        <taxon>Chlorophyta</taxon>
        <taxon>core chlorophytes</taxon>
        <taxon>Ulvophyceae</taxon>
        <taxon>TCBD clade</taxon>
        <taxon>Bryopsidales</taxon>
        <taxon>Ostreobineae</taxon>
        <taxon>Ostreobiaceae</taxon>
        <taxon>Ostreobium</taxon>
    </lineage>
</organism>
<feature type="chain" id="PRO_5035879785" evidence="1">
    <location>
        <begin position="21"/>
        <end position="366"/>
    </location>
</feature>
<accession>A0A8S1IST0</accession>
<feature type="signal peptide" evidence="1">
    <location>
        <begin position="1"/>
        <end position="20"/>
    </location>
</feature>
<evidence type="ECO:0000313" key="2">
    <source>
        <dbReference type="EMBL" id="CAD7697279.1"/>
    </source>
</evidence>
<dbReference type="EMBL" id="CAJHUC010000635">
    <property type="protein sequence ID" value="CAD7697279.1"/>
    <property type="molecule type" value="Genomic_DNA"/>
</dbReference>
<evidence type="ECO:0000256" key="1">
    <source>
        <dbReference type="SAM" id="SignalP"/>
    </source>
</evidence>